<gene>
    <name evidence="1" type="ORF">SAMN05444408_1431</name>
</gene>
<dbReference type="SUPFAM" id="SSF103647">
    <property type="entry name" value="TSP type-3 repeat"/>
    <property type="match status" value="1"/>
</dbReference>
<protein>
    <submittedName>
        <fullName evidence="1">Uncharacterized protein</fullName>
    </submittedName>
</protein>
<name>A0A1M5C3A1_9FLAO</name>
<dbReference type="EMBL" id="FQVO01000043">
    <property type="protein sequence ID" value="SHF48912.1"/>
    <property type="molecule type" value="Genomic_DNA"/>
</dbReference>
<feature type="non-terminal residue" evidence="1">
    <location>
        <position position="1"/>
    </location>
</feature>
<dbReference type="InterPro" id="IPR028974">
    <property type="entry name" value="TSP_type-3_rpt"/>
</dbReference>
<evidence type="ECO:0000313" key="2">
    <source>
        <dbReference type="Proteomes" id="UP000184236"/>
    </source>
</evidence>
<dbReference type="AlphaFoldDB" id="A0A1M5C3A1"/>
<dbReference type="STRING" id="1302685.SAMN05444408_1431"/>
<proteinExistence type="predicted"/>
<accession>A0A1M5C3A1</accession>
<dbReference type="GO" id="GO:0005509">
    <property type="term" value="F:calcium ion binding"/>
    <property type="evidence" value="ECO:0007669"/>
    <property type="project" value="InterPro"/>
</dbReference>
<dbReference type="Proteomes" id="UP000184236">
    <property type="component" value="Unassembled WGS sequence"/>
</dbReference>
<organism evidence="1 2">
    <name type="scientific">Chryseobacterium takakiae</name>
    <dbReference type="NCBI Taxonomy" id="1302685"/>
    <lineage>
        <taxon>Bacteria</taxon>
        <taxon>Pseudomonadati</taxon>
        <taxon>Bacteroidota</taxon>
        <taxon>Flavobacteriia</taxon>
        <taxon>Flavobacteriales</taxon>
        <taxon>Weeksellaceae</taxon>
        <taxon>Chryseobacterium group</taxon>
        <taxon>Chryseobacterium</taxon>
    </lineage>
</organism>
<evidence type="ECO:0000313" key="1">
    <source>
        <dbReference type="EMBL" id="SHF48912.1"/>
    </source>
</evidence>
<sequence>STVRVSTNLAPGFITRITRLWRVQNTNYSQALSLQFSGLDHTNFTWNLVWKSADANFTTGATTLGTLNSSGQITIPAGIGSGFLSLQALGVDSDSDGVLDIDDLDDDNDGILDVNEQKSLNLVTNGAFDSDPFSPATQGWITNSGSNYFQVSPLSLTGGLFSDLNLVDGSPDSVVLISQDNTNPAVGYIFPSGTLKTAVNYDFAFDVKGGASTMSNAVLLVDIWDVTTNSQVKILYNNNIQSFNSNSPGIISNSFTVPDGSHVYAIRWHGLGAGTWDYDYYIDRVVVRNDDTSLDTDGDGILDLLDLDSDNDGCVDAIEGGAGITSSQLVTAGGSVTVGTGSTASNQNLGTTVNANGVPQFVTVP</sequence>
<keyword evidence="2" id="KW-1185">Reference proteome</keyword>
<reference evidence="2" key="1">
    <citation type="submission" date="2016-11" db="EMBL/GenBank/DDBJ databases">
        <authorList>
            <person name="Varghese N."/>
            <person name="Submissions S."/>
        </authorList>
    </citation>
    <scope>NUCLEOTIDE SEQUENCE [LARGE SCALE GENOMIC DNA]</scope>
    <source>
        <strain evidence="2">DSM 26898</strain>
    </source>
</reference>
<feature type="non-terminal residue" evidence="1">
    <location>
        <position position="365"/>
    </location>
</feature>